<reference evidence="7" key="1">
    <citation type="submission" date="2017-04" db="EMBL/GenBank/DDBJ databases">
        <authorList>
            <person name="Varghese N."/>
            <person name="Submissions S."/>
        </authorList>
    </citation>
    <scope>NUCLEOTIDE SEQUENCE [LARGE SCALE GENOMIC DNA]</scope>
    <source>
        <strain evidence="7">VKM Ac-2121</strain>
    </source>
</reference>
<dbReference type="SUPFAM" id="SSF55781">
    <property type="entry name" value="GAF domain-like"/>
    <property type="match status" value="1"/>
</dbReference>
<feature type="domain" description="ANTAR" evidence="5">
    <location>
        <begin position="170"/>
        <end position="231"/>
    </location>
</feature>
<dbReference type="STRING" id="1891671.SAMN06295885_0828"/>
<keyword evidence="2" id="KW-0418">Kinase</keyword>
<dbReference type="PROSITE" id="PS50921">
    <property type="entry name" value="ANTAR"/>
    <property type="match status" value="1"/>
</dbReference>
<dbReference type="Pfam" id="PF13185">
    <property type="entry name" value="GAF_2"/>
    <property type="match status" value="1"/>
</dbReference>
<dbReference type="SUPFAM" id="SSF52172">
    <property type="entry name" value="CheY-like"/>
    <property type="match status" value="1"/>
</dbReference>
<dbReference type="InterPro" id="IPR029016">
    <property type="entry name" value="GAF-like_dom_sf"/>
</dbReference>
<dbReference type="InterPro" id="IPR036388">
    <property type="entry name" value="WH-like_DNA-bd_sf"/>
</dbReference>
<dbReference type="GO" id="GO:0016301">
    <property type="term" value="F:kinase activity"/>
    <property type="evidence" value="ECO:0007669"/>
    <property type="project" value="UniProtKB-KW"/>
</dbReference>
<accession>A0A1X7N6U4</accession>
<keyword evidence="7" id="KW-1185">Reference proteome</keyword>
<proteinExistence type="predicted"/>
<dbReference type="RefSeq" id="WP_085475299.1">
    <property type="nucleotide sequence ID" value="NZ_FXBM01000001.1"/>
</dbReference>
<evidence type="ECO:0000256" key="2">
    <source>
        <dbReference type="ARBA" id="ARBA00022777"/>
    </source>
</evidence>
<keyword evidence="1" id="KW-0808">Transferase</keyword>
<dbReference type="AlphaFoldDB" id="A0A1X7N6U4"/>
<dbReference type="Gene3D" id="1.10.10.10">
    <property type="entry name" value="Winged helix-like DNA-binding domain superfamily/Winged helix DNA-binding domain"/>
    <property type="match status" value="1"/>
</dbReference>
<dbReference type="EMBL" id="FXBM01000001">
    <property type="protein sequence ID" value="SMH33124.1"/>
    <property type="molecule type" value="Genomic_DNA"/>
</dbReference>
<dbReference type="Gene3D" id="3.30.450.40">
    <property type="match status" value="1"/>
</dbReference>
<dbReference type="InterPro" id="IPR003018">
    <property type="entry name" value="GAF"/>
</dbReference>
<organism evidence="6 7">
    <name type="scientific">Rathayibacter oskolensis</name>
    <dbReference type="NCBI Taxonomy" id="1891671"/>
    <lineage>
        <taxon>Bacteria</taxon>
        <taxon>Bacillati</taxon>
        <taxon>Actinomycetota</taxon>
        <taxon>Actinomycetes</taxon>
        <taxon>Micrococcales</taxon>
        <taxon>Microbacteriaceae</taxon>
        <taxon>Rathayibacter</taxon>
    </lineage>
</organism>
<dbReference type="InterPro" id="IPR011006">
    <property type="entry name" value="CheY-like_superfamily"/>
</dbReference>
<dbReference type="SMART" id="SM01012">
    <property type="entry name" value="ANTAR"/>
    <property type="match status" value="1"/>
</dbReference>
<keyword evidence="4" id="KW-0804">Transcription</keyword>
<evidence type="ECO:0000256" key="4">
    <source>
        <dbReference type="ARBA" id="ARBA00023163"/>
    </source>
</evidence>
<evidence type="ECO:0000256" key="1">
    <source>
        <dbReference type="ARBA" id="ARBA00022679"/>
    </source>
</evidence>
<evidence type="ECO:0000256" key="3">
    <source>
        <dbReference type="ARBA" id="ARBA00023015"/>
    </source>
</evidence>
<evidence type="ECO:0000259" key="5">
    <source>
        <dbReference type="PROSITE" id="PS50921"/>
    </source>
</evidence>
<gene>
    <name evidence="6" type="ORF">SAMN06295885_0828</name>
</gene>
<dbReference type="GO" id="GO:0003723">
    <property type="term" value="F:RNA binding"/>
    <property type="evidence" value="ECO:0007669"/>
    <property type="project" value="InterPro"/>
</dbReference>
<dbReference type="InterPro" id="IPR012074">
    <property type="entry name" value="GAF_ANTAR"/>
</dbReference>
<dbReference type="Pfam" id="PF03861">
    <property type="entry name" value="ANTAR"/>
    <property type="match status" value="1"/>
</dbReference>
<dbReference type="PIRSF" id="PIRSF036625">
    <property type="entry name" value="GAF_ANTAR"/>
    <property type="match status" value="1"/>
</dbReference>
<evidence type="ECO:0000313" key="7">
    <source>
        <dbReference type="Proteomes" id="UP000193711"/>
    </source>
</evidence>
<evidence type="ECO:0000313" key="6">
    <source>
        <dbReference type="EMBL" id="SMH33124.1"/>
    </source>
</evidence>
<dbReference type="InterPro" id="IPR005561">
    <property type="entry name" value="ANTAR"/>
</dbReference>
<name>A0A1X7N6U4_9MICO</name>
<sequence length="237" mass="26089">MTARSREHDLIDTFVTLSDTLVDDYDTVELVQTLVDRSASLFEAASAGLVLRDHRGVPEVLASTDEDSRLIGLLQLRDDAGPCMECLRSGEAVVVADVEEVAPAWWSFRDRALELGLRSVHCVPMRLRTECIGSLNLFRTAPGLLADEDIAVVQAFADVATIGILHQRALEESDTVRSQLQRALDSRVVIEQAKGAVAYSRDISTEEAFDVLRRYARSTSTALTVVADRVLRGELHP</sequence>
<dbReference type="OrthoDB" id="3683444at2"/>
<keyword evidence="3" id="KW-0805">Transcription regulation</keyword>
<protein>
    <submittedName>
        <fullName evidence="6">GAF domain-containing protein</fullName>
    </submittedName>
</protein>
<dbReference type="Proteomes" id="UP000193711">
    <property type="component" value="Unassembled WGS sequence"/>
</dbReference>
<dbReference type="SMART" id="SM00065">
    <property type="entry name" value="GAF"/>
    <property type="match status" value="1"/>
</dbReference>